<accession>G7Q8U8</accession>
<dbReference type="Gene3D" id="3.20.20.370">
    <property type="entry name" value="Glycoside hydrolase/deacetylase"/>
    <property type="match status" value="1"/>
</dbReference>
<dbReference type="Pfam" id="PF01522">
    <property type="entry name" value="Polysacc_deac_1"/>
    <property type="match status" value="1"/>
</dbReference>
<gene>
    <name evidence="5" type="ORF">DFW101_1426</name>
</gene>
<protein>
    <submittedName>
        <fullName evidence="5">Polysaccharide deacetylase</fullName>
    </submittedName>
</protein>
<dbReference type="HOGENOM" id="CLU_989470_0_0_7"/>
<dbReference type="PANTHER" id="PTHR34216:SF3">
    <property type="entry name" value="POLY-BETA-1,6-N-ACETYL-D-GLUCOSAMINE N-DEACETYLASE"/>
    <property type="match status" value="1"/>
</dbReference>
<evidence type="ECO:0000313" key="6">
    <source>
        <dbReference type="Proteomes" id="UP000004662"/>
    </source>
</evidence>
<dbReference type="EMBL" id="CM001368">
    <property type="protein sequence ID" value="EHJ47434.1"/>
    <property type="molecule type" value="Genomic_DNA"/>
</dbReference>
<name>G7Q8U8_9BACT</name>
<dbReference type="eggNOG" id="COG0726">
    <property type="taxonomic scope" value="Bacteria"/>
</dbReference>
<feature type="domain" description="NodB homology" evidence="4">
    <location>
        <begin position="83"/>
        <end position="276"/>
    </location>
</feature>
<evidence type="ECO:0000313" key="5">
    <source>
        <dbReference type="EMBL" id="EHJ47434.1"/>
    </source>
</evidence>
<dbReference type="SUPFAM" id="SSF88713">
    <property type="entry name" value="Glycoside hydrolase/deacetylase"/>
    <property type="match status" value="1"/>
</dbReference>
<dbReference type="CDD" id="cd10973">
    <property type="entry name" value="CE4_DAC_u4_5s"/>
    <property type="match status" value="1"/>
</dbReference>
<dbReference type="GO" id="GO:0005975">
    <property type="term" value="P:carbohydrate metabolic process"/>
    <property type="evidence" value="ECO:0007669"/>
    <property type="project" value="InterPro"/>
</dbReference>
<evidence type="ECO:0000256" key="2">
    <source>
        <dbReference type="ARBA" id="ARBA00022729"/>
    </source>
</evidence>
<dbReference type="InterPro" id="IPR002509">
    <property type="entry name" value="NODB_dom"/>
</dbReference>
<keyword evidence="2 3" id="KW-0732">Signal</keyword>
<evidence type="ECO:0000259" key="4">
    <source>
        <dbReference type="PROSITE" id="PS51677"/>
    </source>
</evidence>
<sequence>MRAARLFAATITAVLCLLMPALATFASAATILVYHTFGASSSMSISMAAFEAQLDYLEQTGHKVISIDELARCVDEKKNPPDGAVVIAIDDGWTSVMKAYEVLKRRNLPFTLFLPMAYVANPGSKSTLSQADIDTLKTYPKVTFANHSFSHSPRLTRDEAFAREDVRKSVERFRQVVGRDTTYFAYPYGSCSEAYTRMLREAGFTHLFVTGYPPVSAATNPLTIPRVAAHRLSLPVLASVLRDHAALLAKVKSPAPATGPLLSATPPAETIPRNVE</sequence>
<dbReference type="Proteomes" id="UP000004662">
    <property type="component" value="Chromosome"/>
</dbReference>
<evidence type="ECO:0000256" key="3">
    <source>
        <dbReference type="SAM" id="SignalP"/>
    </source>
</evidence>
<dbReference type="RefSeq" id="WP_009180834.1">
    <property type="nucleotide sequence ID" value="NZ_CM001368.1"/>
</dbReference>
<keyword evidence="6" id="KW-1185">Reference proteome</keyword>
<proteinExistence type="predicted"/>
<dbReference type="PANTHER" id="PTHR34216">
    <property type="match status" value="1"/>
</dbReference>
<dbReference type="AlphaFoldDB" id="G7Q8U8"/>
<comment type="subcellular location">
    <subcellularLocation>
        <location evidence="1">Secreted</location>
    </subcellularLocation>
</comment>
<evidence type="ECO:0000256" key="1">
    <source>
        <dbReference type="ARBA" id="ARBA00004613"/>
    </source>
</evidence>
<reference evidence="6" key="1">
    <citation type="journal article" date="2015" name="Genome Announc.">
        <title>High-Quality Draft Genome Sequence of Desulfovibrio carbinoliphilus FW-101-2B, an Organic Acid-Oxidizing Sulfate-Reducing Bacterium Isolated from Uranium(VI)-Contaminated Groundwater.</title>
        <authorList>
            <person name="Ramsay B.D."/>
            <person name="Hwang C."/>
            <person name="Woo H.L."/>
            <person name="Carroll S.L."/>
            <person name="Lucas S."/>
            <person name="Han J."/>
            <person name="Lapidus A.L."/>
            <person name="Cheng J.F."/>
            <person name="Goodwin L.A."/>
            <person name="Pitluck S."/>
            <person name="Peters L."/>
            <person name="Chertkov O."/>
            <person name="Held B."/>
            <person name="Detter J.C."/>
            <person name="Han C.S."/>
            <person name="Tapia R."/>
            <person name="Land M.L."/>
            <person name="Hauser L.J."/>
            <person name="Kyrpides N.C."/>
            <person name="Ivanova N.N."/>
            <person name="Mikhailova N."/>
            <person name="Pagani I."/>
            <person name="Woyke T."/>
            <person name="Arkin A.P."/>
            <person name="Dehal P."/>
            <person name="Chivian D."/>
            <person name="Criddle C.S."/>
            <person name="Wu W."/>
            <person name="Chakraborty R."/>
            <person name="Hazen T.C."/>
            <person name="Fields M.W."/>
        </authorList>
    </citation>
    <scope>NUCLEOTIDE SEQUENCE [LARGE SCALE GENOMIC DNA]</scope>
    <source>
        <strain evidence="6">FW-101-2B</strain>
    </source>
</reference>
<feature type="signal peptide" evidence="3">
    <location>
        <begin position="1"/>
        <end position="28"/>
    </location>
</feature>
<dbReference type="GO" id="GO:0005576">
    <property type="term" value="C:extracellular region"/>
    <property type="evidence" value="ECO:0007669"/>
    <property type="project" value="UniProtKB-SubCell"/>
</dbReference>
<dbReference type="InterPro" id="IPR051398">
    <property type="entry name" value="Polysacch_Deacetylase"/>
</dbReference>
<dbReference type="OrthoDB" id="9776235at2"/>
<dbReference type="PROSITE" id="PS51677">
    <property type="entry name" value="NODB"/>
    <property type="match status" value="1"/>
</dbReference>
<dbReference type="STRING" id="694327.DFW101_1426"/>
<feature type="chain" id="PRO_5003503526" evidence="3">
    <location>
        <begin position="29"/>
        <end position="276"/>
    </location>
</feature>
<dbReference type="GO" id="GO:0016810">
    <property type="term" value="F:hydrolase activity, acting on carbon-nitrogen (but not peptide) bonds"/>
    <property type="evidence" value="ECO:0007669"/>
    <property type="project" value="InterPro"/>
</dbReference>
<dbReference type="InterPro" id="IPR011330">
    <property type="entry name" value="Glyco_hydro/deAcase_b/a-brl"/>
</dbReference>
<organism evidence="5 6">
    <name type="scientific">Solidesulfovibrio carbinoliphilus subsp. oakridgensis</name>
    <dbReference type="NCBI Taxonomy" id="694327"/>
    <lineage>
        <taxon>Bacteria</taxon>
        <taxon>Pseudomonadati</taxon>
        <taxon>Thermodesulfobacteriota</taxon>
        <taxon>Desulfovibrionia</taxon>
        <taxon>Desulfovibrionales</taxon>
        <taxon>Desulfovibrionaceae</taxon>
        <taxon>Solidesulfovibrio</taxon>
    </lineage>
</organism>